<evidence type="ECO:0000313" key="2">
    <source>
        <dbReference type="EMBL" id="NMH86465.1"/>
    </source>
</evidence>
<dbReference type="Proteomes" id="UP000746690">
    <property type="component" value="Unassembled WGS sequence"/>
</dbReference>
<feature type="transmembrane region" description="Helical" evidence="1">
    <location>
        <begin position="294"/>
        <end position="311"/>
    </location>
</feature>
<dbReference type="RefSeq" id="WP_169669987.1">
    <property type="nucleotide sequence ID" value="NZ_JABBHF010000002.1"/>
</dbReference>
<protein>
    <recommendedName>
        <fullName evidence="4">Glycosyltransferase RgtA/B/C/D-like domain-containing protein</fullName>
    </recommendedName>
</protein>
<name>A0ABX1RTY7_9FLAO</name>
<keyword evidence="1" id="KW-0472">Membrane</keyword>
<evidence type="ECO:0000313" key="3">
    <source>
        <dbReference type="Proteomes" id="UP000746690"/>
    </source>
</evidence>
<feature type="transmembrane region" description="Helical" evidence="1">
    <location>
        <begin position="317"/>
        <end position="334"/>
    </location>
</feature>
<keyword evidence="3" id="KW-1185">Reference proteome</keyword>
<gene>
    <name evidence="2" type="ORF">HHX25_03040</name>
</gene>
<feature type="transmembrane region" description="Helical" evidence="1">
    <location>
        <begin position="263"/>
        <end position="282"/>
    </location>
</feature>
<dbReference type="EMBL" id="JABBHF010000002">
    <property type="protein sequence ID" value="NMH86465.1"/>
    <property type="molecule type" value="Genomic_DNA"/>
</dbReference>
<proteinExistence type="predicted"/>
<feature type="transmembrane region" description="Helical" evidence="1">
    <location>
        <begin position="162"/>
        <end position="191"/>
    </location>
</feature>
<feature type="transmembrane region" description="Helical" evidence="1">
    <location>
        <begin position="339"/>
        <end position="356"/>
    </location>
</feature>
<sequence length="472" mass="55217">MKVEVFNNNAIYYALLYFFIVIIGSYFLIVYLYPSISNDTGYYLKIAYDLAHGLSFFKELNCSYSPLVMYIFSIPFYFNDEVGLIFLFTYYFMVFPFIGALFFQILKYFNSDNKICLFFTVLLITANFVFEGFHILLEPYVLLFQLMTIWLVLTWKLKKSTLFLAGVFAFLAFYAKQYGLFIMPALVFWLYREAKNIRLFTSSLSFFVLGFFVPILILMSYFYVYENVAIKFFLLRLFGVSAIKGTEIVTGIDYSVIGAFKKVGQFIIDFPFFILIVFLFFGVKTKSISQSSKFVLLLLIGAFCTLYFAYYSHYFQLIIPYIIITIVIFYKSFLEKNSIIIFFFSIIFLVGASLKLKNKFLEKKEHYNEQLANVPVLESNVANKNVYLHGMSPAYYFLSKYNSPNYGVLGYKFPIELTLNKICTEISEGDCILIEPKFFKPAIFDSYITKKEFTVMDGVKQKRILLLEKKKH</sequence>
<accession>A0ABX1RTY7</accession>
<evidence type="ECO:0008006" key="4">
    <source>
        <dbReference type="Google" id="ProtNLM"/>
    </source>
</evidence>
<comment type="caution">
    <text evidence="2">The sequence shown here is derived from an EMBL/GenBank/DDBJ whole genome shotgun (WGS) entry which is preliminary data.</text>
</comment>
<feature type="transmembrane region" description="Helical" evidence="1">
    <location>
        <begin position="203"/>
        <end position="225"/>
    </location>
</feature>
<feature type="transmembrane region" description="Helical" evidence="1">
    <location>
        <begin position="82"/>
        <end position="103"/>
    </location>
</feature>
<reference evidence="2 3" key="1">
    <citation type="submission" date="2020-04" db="EMBL/GenBank/DDBJ databases">
        <title>A Flavivirga sp. nov.</title>
        <authorList>
            <person name="Sun X."/>
        </authorList>
    </citation>
    <scope>NUCLEOTIDE SEQUENCE [LARGE SCALE GENOMIC DNA]</scope>
    <source>
        <strain evidence="2 3">Y03</strain>
    </source>
</reference>
<feature type="transmembrane region" description="Helical" evidence="1">
    <location>
        <begin position="12"/>
        <end position="33"/>
    </location>
</feature>
<organism evidence="2 3">
    <name type="scientific">Flavivirga algicola</name>
    <dbReference type="NCBI Taxonomy" id="2729136"/>
    <lineage>
        <taxon>Bacteria</taxon>
        <taxon>Pseudomonadati</taxon>
        <taxon>Bacteroidota</taxon>
        <taxon>Flavobacteriia</taxon>
        <taxon>Flavobacteriales</taxon>
        <taxon>Flavobacteriaceae</taxon>
        <taxon>Flavivirga</taxon>
    </lineage>
</organism>
<keyword evidence="1" id="KW-1133">Transmembrane helix</keyword>
<keyword evidence="1" id="KW-0812">Transmembrane</keyword>
<evidence type="ECO:0000256" key="1">
    <source>
        <dbReference type="SAM" id="Phobius"/>
    </source>
</evidence>
<feature type="transmembrane region" description="Helical" evidence="1">
    <location>
        <begin position="115"/>
        <end position="133"/>
    </location>
</feature>